<keyword evidence="2" id="KW-1185">Reference proteome</keyword>
<sequence length="163" mass="18567">GFSVTQQKSKRSGRLQLLLETPSDNDVNLRFQCHTLPQKHWTFLENVQHVLDFSGITGAVYGESFQFEPMGTGEPAMSRKGLRQVGRHFRFRRTRYLFHSGKHLVISPVPPSAYRSCHSSGSPPNHPLRVTAETCHSPLPSSWRAARLATRPHARFPRFRHAL</sequence>
<reference evidence="1 2" key="1">
    <citation type="journal article" date="2019" name="Commun. Biol.">
        <title>The bagworm genome reveals a unique fibroin gene that provides high tensile strength.</title>
        <authorList>
            <person name="Kono N."/>
            <person name="Nakamura H."/>
            <person name="Ohtoshi R."/>
            <person name="Tomita M."/>
            <person name="Numata K."/>
            <person name="Arakawa K."/>
        </authorList>
    </citation>
    <scope>NUCLEOTIDE SEQUENCE [LARGE SCALE GENOMIC DNA]</scope>
</reference>
<organism evidence="1 2">
    <name type="scientific">Eumeta variegata</name>
    <name type="common">Bagworm moth</name>
    <name type="synonym">Eumeta japonica</name>
    <dbReference type="NCBI Taxonomy" id="151549"/>
    <lineage>
        <taxon>Eukaryota</taxon>
        <taxon>Metazoa</taxon>
        <taxon>Ecdysozoa</taxon>
        <taxon>Arthropoda</taxon>
        <taxon>Hexapoda</taxon>
        <taxon>Insecta</taxon>
        <taxon>Pterygota</taxon>
        <taxon>Neoptera</taxon>
        <taxon>Endopterygota</taxon>
        <taxon>Lepidoptera</taxon>
        <taxon>Glossata</taxon>
        <taxon>Ditrysia</taxon>
        <taxon>Tineoidea</taxon>
        <taxon>Psychidae</taxon>
        <taxon>Oiketicinae</taxon>
        <taxon>Eumeta</taxon>
    </lineage>
</organism>
<feature type="non-terminal residue" evidence="1">
    <location>
        <position position="1"/>
    </location>
</feature>
<dbReference type="EMBL" id="BGZK01003148">
    <property type="protein sequence ID" value="GBP98486.1"/>
    <property type="molecule type" value="Genomic_DNA"/>
</dbReference>
<proteinExistence type="predicted"/>
<dbReference type="AlphaFoldDB" id="A0A4C2ACW4"/>
<protein>
    <submittedName>
        <fullName evidence="1">Uncharacterized protein</fullName>
    </submittedName>
</protein>
<comment type="caution">
    <text evidence="1">The sequence shown here is derived from an EMBL/GenBank/DDBJ whole genome shotgun (WGS) entry which is preliminary data.</text>
</comment>
<evidence type="ECO:0000313" key="1">
    <source>
        <dbReference type="EMBL" id="GBP98486.1"/>
    </source>
</evidence>
<accession>A0A4C2ACW4</accession>
<dbReference type="Proteomes" id="UP000299102">
    <property type="component" value="Unassembled WGS sequence"/>
</dbReference>
<name>A0A4C2ACW4_EUMVA</name>
<gene>
    <name evidence="1" type="ORF">EVAR_59912_1</name>
</gene>
<evidence type="ECO:0000313" key="2">
    <source>
        <dbReference type="Proteomes" id="UP000299102"/>
    </source>
</evidence>